<organism evidence="1 2">
    <name type="scientific">Punica granatum</name>
    <name type="common">Pomegranate</name>
    <dbReference type="NCBI Taxonomy" id="22663"/>
    <lineage>
        <taxon>Eukaryota</taxon>
        <taxon>Viridiplantae</taxon>
        <taxon>Streptophyta</taxon>
        <taxon>Embryophyta</taxon>
        <taxon>Tracheophyta</taxon>
        <taxon>Spermatophyta</taxon>
        <taxon>Magnoliopsida</taxon>
        <taxon>eudicotyledons</taxon>
        <taxon>Gunneridae</taxon>
        <taxon>Pentapetalae</taxon>
        <taxon>rosids</taxon>
        <taxon>malvids</taxon>
        <taxon>Myrtales</taxon>
        <taxon>Lythraceae</taxon>
        <taxon>Punica</taxon>
    </lineage>
</organism>
<evidence type="ECO:0000313" key="2">
    <source>
        <dbReference type="Proteomes" id="UP000233551"/>
    </source>
</evidence>
<proteinExistence type="predicted"/>
<evidence type="ECO:0000313" key="1">
    <source>
        <dbReference type="EMBL" id="PKI39766.1"/>
    </source>
</evidence>
<gene>
    <name evidence="1" type="ORF">CRG98_039811</name>
</gene>
<dbReference type="Proteomes" id="UP000233551">
    <property type="component" value="Unassembled WGS sequence"/>
</dbReference>
<dbReference type="EMBL" id="PGOL01003762">
    <property type="protein sequence ID" value="PKI39766.1"/>
    <property type="molecule type" value="Genomic_DNA"/>
</dbReference>
<sequence>MGRVMRCQAGESFRRPKIHWESEGDEEKGRASAPALERAILDLLWVQFPLGVNEHNHHLALSPAPPLLPTPLLRPFITTVDAASPTPPPTAASIIPNGSQGHEVRLDLGEARFDLGDRDRGGIWFGREPGLAISGPTFTQDLRETRVGRDLRPGPNPWFSCTGLVEARIMRAQTREKKTSPWLPSLGSPRSVAHDLGVGFASLGRSHPWGS</sequence>
<reference evidence="1 2" key="1">
    <citation type="submission" date="2017-11" db="EMBL/GenBank/DDBJ databases">
        <title>De-novo sequencing of pomegranate (Punica granatum L.) genome.</title>
        <authorList>
            <person name="Akparov Z."/>
            <person name="Amiraslanov A."/>
            <person name="Hajiyeva S."/>
            <person name="Abbasov M."/>
            <person name="Kaur K."/>
            <person name="Hamwieh A."/>
            <person name="Solovyev V."/>
            <person name="Salamov A."/>
            <person name="Braich B."/>
            <person name="Kosarev P."/>
            <person name="Mahmoud A."/>
            <person name="Hajiyev E."/>
            <person name="Babayeva S."/>
            <person name="Izzatullayeva V."/>
            <person name="Mammadov A."/>
            <person name="Mammadov A."/>
            <person name="Sharifova S."/>
            <person name="Ojaghi J."/>
            <person name="Eynullazada K."/>
            <person name="Bayramov B."/>
            <person name="Abdulazimova A."/>
            <person name="Shahmuradov I."/>
        </authorList>
    </citation>
    <scope>NUCLEOTIDE SEQUENCE [LARGE SCALE GENOMIC DNA]</scope>
    <source>
        <strain evidence="2">cv. AG2017</strain>
        <tissue evidence="1">Leaf</tissue>
    </source>
</reference>
<protein>
    <submittedName>
        <fullName evidence="1">Uncharacterized protein</fullName>
    </submittedName>
</protein>
<name>A0A2I0I8R9_PUNGR</name>
<keyword evidence="2" id="KW-1185">Reference proteome</keyword>
<dbReference type="AlphaFoldDB" id="A0A2I0I8R9"/>
<comment type="caution">
    <text evidence="1">The sequence shown here is derived from an EMBL/GenBank/DDBJ whole genome shotgun (WGS) entry which is preliminary data.</text>
</comment>
<accession>A0A2I0I8R9</accession>